<protein>
    <recommendedName>
        <fullName evidence="2">Magnesium transporter</fullName>
    </recommendedName>
</protein>
<dbReference type="Pfam" id="PF22099">
    <property type="entry name" value="MRS2-like"/>
    <property type="match status" value="3"/>
</dbReference>
<keyword evidence="2" id="KW-0460">Magnesium</keyword>
<evidence type="ECO:0000256" key="1">
    <source>
        <dbReference type="ARBA" id="ARBA00007535"/>
    </source>
</evidence>
<reference evidence="4" key="1">
    <citation type="journal article" date="2020" name="bioRxiv">
        <title>Hybrid origin of Populus tomentosa Carr. identified through genome sequencing and phylogenomic analysis.</title>
        <authorList>
            <person name="An X."/>
            <person name="Gao K."/>
            <person name="Chen Z."/>
            <person name="Li J."/>
            <person name="Yang X."/>
            <person name="Yang X."/>
            <person name="Zhou J."/>
            <person name="Guo T."/>
            <person name="Zhao T."/>
            <person name="Huang S."/>
            <person name="Miao D."/>
            <person name="Khan W.U."/>
            <person name="Rao P."/>
            <person name="Ye M."/>
            <person name="Lei B."/>
            <person name="Liao W."/>
            <person name="Wang J."/>
            <person name="Ji L."/>
            <person name="Li Y."/>
            <person name="Guo B."/>
            <person name="Mustafa N.S."/>
            <person name="Li S."/>
            <person name="Yun Q."/>
            <person name="Keller S.R."/>
            <person name="Mao J."/>
            <person name="Zhang R."/>
            <person name="Strauss S.H."/>
        </authorList>
    </citation>
    <scope>NUCLEOTIDE SEQUENCE</scope>
    <source>
        <strain evidence="4">GM15</strain>
        <tissue evidence="4">Leaf</tissue>
    </source>
</reference>
<dbReference type="FunFam" id="2.40.128.330:FF:000001">
    <property type="entry name" value="Magnesium transporter MRS2-1"/>
    <property type="match status" value="1"/>
</dbReference>
<comment type="similarity">
    <text evidence="1 2">Belongs to the CorA metal ion transporter (MIT) (TC 1.A.35.5) family.</text>
</comment>
<feature type="compositionally biased region" description="Polar residues" evidence="3">
    <location>
        <begin position="125"/>
        <end position="135"/>
    </location>
</feature>
<dbReference type="Proteomes" id="UP000886885">
    <property type="component" value="Chromosome 7A"/>
</dbReference>
<keyword evidence="2" id="KW-0812">Transmembrane</keyword>
<keyword evidence="2" id="KW-1133">Transmembrane helix</keyword>
<keyword evidence="2" id="KW-0813">Transport</keyword>
<comment type="function">
    <text evidence="2">Magnesium transporter that may mediate the influx of magnesium.</text>
</comment>
<feature type="transmembrane region" description="Helical" evidence="2">
    <location>
        <begin position="427"/>
        <end position="453"/>
    </location>
</feature>
<dbReference type="GO" id="GO:0015095">
    <property type="term" value="F:magnesium ion transmembrane transporter activity"/>
    <property type="evidence" value="ECO:0007669"/>
    <property type="project" value="TreeGrafter"/>
</dbReference>
<dbReference type="AlphaFoldDB" id="A0A8X8CW01"/>
<dbReference type="PANTHER" id="PTHR13890">
    <property type="entry name" value="RNA SPLICING PROTEIN MRS2, MITOCHONDRIAL"/>
    <property type="match status" value="1"/>
</dbReference>
<evidence type="ECO:0000256" key="2">
    <source>
        <dbReference type="RuleBase" id="RU366041"/>
    </source>
</evidence>
<feature type="transmembrane region" description="Helical" evidence="2">
    <location>
        <begin position="465"/>
        <end position="488"/>
    </location>
</feature>
<evidence type="ECO:0000313" key="4">
    <source>
        <dbReference type="EMBL" id="KAG6768485.1"/>
    </source>
</evidence>
<gene>
    <name evidence="4" type="ORF">POTOM_027406</name>
</gene>
<sequence>MATKLKKGMKAWLVISESGQSFVEEVGKHSIMKRTGLPARDLRALDPVLSYPSSILGRERAIVVNLEHIRAIITATEVLMINSSNPLIVHFVEDLQHRIAFGNANATPPQQAMDHDGTGLGDAADTTSPTYNSGDVKSMEIADESAKMMNDLVAPGPKVLPFEFKALEACLESACRCLESETQTLEEEAYPALDELTSNISTLNLERVRQIKSRLVAISGRVQKVDNMLLDSCSHQIHLFLLAIIFALNHENDDIGSSLFLGACRKTIISVGSALHMPNTVCFTIMLSRKENVPPRRLLEVISCNFTNLWLQVRDELEHLLDDDNDMAEMYLTEKIYAYAADQTSSIEEVYDGEQEVDGESVDDSKSGDDSEIYTSSKPNVEELEMLLEAYFAQIDGTLQKLSHMRDYVDDTEDFINIMLDDKQNQLLQMGVMLGAANMILNAGIVVVGLFGMNIHIELFDGKPIQFLEAVVGACGGCVALFIVALGWGKKKNILAL</sequence>
<keyword evidence="2" id="KW-0472">Membrane</keyword>
<evidence type="ECO:0000256" key="3">
    <source>
        <dbReference type="SAM" id="MobiDB-lite"/>
    </source>
</evidence>
<dbReference type="OrthoDB" id="10251508at2759"/>
<keyword evidence="5" id="KW-1185">Reference proteome</keyword>
<evidence type="ECO:0000313" key="5">
    <source>
        <dbReference type="Proteomes" id="UP000886885"/>
    </source>
</evidence>
<feature type="region of interest" description="Disordered" evidence="3">
    <location>
        <begin position="354"/>
        <end position="375"/>
    </location>
</feature>
<dbReference type="GO" id="GO:0016020">
    <property type="term" value="C:membrane"/>
    <property type="evidence" value="ECO:0007669"/>
    <property type="project" value="UniProtKB-SubCell"/>
</dbReference>
<proteinExistence type="inferred from homology"/>
<dbReference type="CDD" id="cd12823">
    <property type="entry name" value="Mrs2_Mfm1p-like"/>
    <property type="match status" value="1"/>
</dbReference>
<name>A0A8X8CW01_POPTO</name>
<comment type="subcellular location">
    <subcellularLocation>
        <location evidence="2">Membrane</location>
        <topology evidence="2">Multi-pass membrane protein</topology>
    </subcellularLocation>
</comment>
<organism evidence="4 5">
    <name type="scientific">Populus tomentosa</name>
    <name type="common">Chinese white poplar</name>
    <dbReference type="NCBI Taxonomy" id="118781"/>
    <lineage>
        <taxon>Eukaryota</taxon>
        <taxon>Viridiplantae</taxon>
        <taxon>Streptophyta</taxon>
        <taxon>Embryophyta</taxon>
        <taxon>Tracheophyta</taxon>
        <taxon>Spermatophyta</taxon>
        <taxon>Magnoliopsida</taxon>
        <taxon>eudicotyledons</taxon>
        <taxon>Gunneridae</taxon>
        <taxon>Pentapetalae</taxon>
        <taxon>rosids</taxon>
        <taxon>fabids</taxon>
        <taxon>Malpighiales</taxon>
        <taxon>Salicaceae</taxon>
        <taxon>Saliceae</taxon>
        <taxon>Populus</taxon>
    </lineage>
</organism>
<feature type="region of interest" description="Disordered" evidence="3">
    <location>
        <begin position="106"/>
        <end position="135"/>
    </location>
</feature>
<dbReference type="PANTHER" id="PTHR13890:SF29">
    <property type="entry name" value="MAGNESIUM TRANSPORTER MRS2-F"/>
    <property type="match status" value="1"/>
</dbReference>
<keyword evidence="2" id="KW-0406">Ion transport</keyword>
<comment type="caution">
    <text evidence="4">The sequence shown here is derived from an EMBL/GenBank/DDBJ whole genome shotgun (WGS) entry which is preliminary data.</text>
</comment>
<dbReference type="EMBL" id="JAAWWB010000013">
    <property type="protein sequence ID" value="KAG6768485.1"/>
    <property type="molecule type" value="Genomic_DNA"/>
</dbReference>
<dbReference type="InterPro" id="IPR039204">
    <property type="entry name" value="MRS2-like"/>
</dbReference>
<accession>A0A8X8CW01</accession>